<dbReference type="InterPro" id="IPR010982">
    <property type="entry name" value="Lambda_DNA-bd_dom_sf"/>
</dbReference>
<dbReference type="EMBL" id="FNGY01000001">
    <property type="protein sequence ID" value="SDL57908.1"/>
    <property type="molecule type" value="Genomic_DNA"/>
</dbReference>
<dbReference type="GO" id="GO:0003677">
    <property type="term" value="F:DNA binding"/>
    <property type="evidence" value="ECO:0007669"/>
    <property type="project" value="InterPro"/>
</dbReference>
<dbReference type="SMART" id="SM00530">
    <property type="entry name" value="HTH_XRE"/>
    <property type="match status" value="1"/>
</dbReference>
<dbReference type="OrthoDB" id="1098513at2"/>
<gene>
    <name evidence="2" type="ORF">SAMN05421820_101801</name>
</gene>
<keyword evidence="3" id="KW-1185">Reference proteome</keyword>
<dbReference type="Proteomes" id="UP000183200">
    <property type="component" value="Unassembled WGS sequence"/>
</dbReference>
<evidence type="ECO:0000313" key="3">
    <source>
        <dbReference type="Proteomes" id="UP000183200"/>
    </source>
</evidence>
<sequence>MNEKNDIAPIDQFVIDYVIKLRSQRKLNQQDIAVVLNVGRTFITNVESPKNRAKYNLAHIAKLADHFGMSPQEFLPKKPMI</sequence>
<proteinExistence type="predicted"/>
<evidence type="ECO:0000313" key="2">
    <source>
        <dbReference type="EMBL" id="SDL57908.1"/>
    </source>
</evidence>
<feature type="domain" description="HTH cro/C1-type" evidence="1">
    <location>
        <begin position="18"/>
        <end position="74"/>
    </location>
</feature>
<dbReference type="InterPro" id="IPR001387">
    <property type="entry name" value="Cro/C1-type_HTH"/>
</dbReference>
<accession>A0A1G9L7F0</accession>
<dbReference type="SUPFAM" id="SSF47413">
    <property type="entry name" value="lambda repressor-like DNA-binding domains"/>
    <property type="match status" value="1"/>
</dbReference>
<reference evidence="3" key="1">
    <citation type="submission" date="2016-10" db="EMBL/GenBank/DDBJ databases">
        <authorList>
            <person name="Varghese N."/>
            <person name="Submissions S."/>
        </authorList>
    </citation>
    <scope>NUCLEOTIDE SEQUENCE [LARGE SCALE GENOMIC DNA]</scope>
    <source>
        <strain evidence="3">DSM 19110</strain>
    </source>
</reference>
<dbReference type="RefSeq" id="WP_074604793.1">
    <property type="nucleotide sequence ID" value="NZ_FNGY01000001.1"/>
</dbReference>
<dbReference type="PROSITE" id="PS50943">
    <property type="entry name" value="HTH_CROC1"/>
    <property type="match status" value="1"/>
</dbReference>
<name>A0A1G9L7F0_9SPHI</name>
<dbReference type="Gene3D" id="1.10.260.40">
    <property type="entry name" value="lambda repressor-like DNA-binding domains"/>
    <property type="match status" value="1"/>
</dbReference>
<dbReference type="AlphaFoldDB" id="A0A1G9L7F0"/>
<evidence type="ECO:0000259" key="1">
    <source>
        <dbReference type="PROSITE" id="PS50943"/>
    </source>
</evidence>
<protein>
    <recommendedName>
        <fullName evidence="1">HTH cro/C1-type domain-containing protein</fullName>
    </recommendedName>
</protein>
<organism evidence="2 3">
    <name type="scientific">Pedobacter steynii</name>
    <dbReference type="NCBI Taxonomy" id="430522"/>
    <lineage>
        <taxon>Bacteria</taxon>
        <taxon>Pseudomonadati</taxon>
        <taxon>Bacteroidota</taxon>
        <taxon>Sphingobacteriia</taxon>
        <taxon>Sphingobacteriales</taxon>
        <taxon>Sphingobacteriaceae</taxon>
        <taxon>Pedobacter</taxon>
    </lineage>
</organism>